<organism evidence="2 3">
    <name type="scientific">Acidianus manzaensis</name>
    <dbReference type="NCBI Taxonomy" id="282676"/>
    <lineage>
        <taxon>Archaea</taxon>
        <taxon>Thermoproteota</taxon>
        <taxon>Thermoprotei</taxon>
        <taxon>Sulfolobales</taxon>
        <taxon>Sulfolobaceae</taxon>
        <taxon>Acidianus</taxon>
    </lineage>
</organism>
<dbReference type="InterPro" id="IPR011579">
    <property type="entry name" value="ATPase_dom"/>
</dbReference>
<evidence type="ECO:0000313" key="2">
    <source>
        <dbReference type="EMBL" id="ARM76965.1"/>
    </source>
</evidence>
<dbReference type="GO" id="GO:0005524">
    <property type="term" value="F:ATP binding"/>
    <property type="evidence" value="ECO:0007669"/>
    <property type="project" value="InterPro"/>
</dbReference>
<dbReference type="Proteomes" id="UP000193404">
    <property type="component" value="Chromosome"/>
</dbReference>
<dbReference type="STRING" id="282676.B6F84_13690"/>
<name>A0A1W6K3B1_9CREN</name>
<dbReference type="OrthoDB" id="42530at2157"/>
<dbReference type="SUPFAM" id="SSF52540">
    <property type="entry name" value="P-loop containing nucleoside triphosphate hydrolases"/>
    <property type="match status" value="1"/>
</dbReference>
<dbReference type="PANTHER" id="PTHR34301:SF8">
    <property type="entry name" value="ATPASE DOMAIN-CONTAINING PROTEIN"/>
    <property type="match status" value="1"/>
</dbReference>
<dbReference type="PANTHER" id="PTHR34301">
    <property type="entry name" value="DNA-BINDING PROTEIN-RELATED"/>
    <property type="match status" value="1"/>
</dbReference>
<dbReference type="InterPro" id="IPR036388">
    <property type="entry name" value="WH-like_DNA-bd_sf"/>
</dbReference>
<protein>
    <recommendedName>
        <fullName evidence="1">ATPase domain-containing protein</fullName>
    </recommendedName>
</protein>
<dbReference type="Gene3D" id="3.40.50.300">
    <property type="entry name" value="P-loop containing nucleotide triphosphate hydrolases"/>
    <property type="match status" value="1"/>
</dbReference>
<reference evidence="2 3" key="1">
    <citation type="submission" date="2017-03" db="EMBL/GenBank/DDBJ databases">
        <title>Sulfur activation and transportation mechanism of thermophilic Archaea Acidianus manzaensis YN-25.</title>
        <authorList>
            <person name="Ma Y."/>
            <person name="Yang Y."/>
            <person name="Xia J."/>
        </authorList>
    </citation>
    <scope>NUCLEOTIDE SEQUENCE [LARGE SCALE GENOMIC DNA]</scope>
    <source>
        <strain evidence="2 3">YN-25</strain>
    </source>
</reference>
<dbReference type="AlphaFoldDB" id="A0A1W6K3B1"/>
<sequence length="288" mass="33377">MARIIGNRLGIDEKDILETNWAKIGINLKNFKSDDVNEIIRELDRLSKDNKRILVLFFDEFQNIKKVNINYGSLLHDIFDWCDNTTVVVSGSIVGMMEEVLKQVEEEKPFYGRNFIRIELDKFEREKSKEFLLKGFEEEKVKIDNQTLEKALKYFDGIPGWLALFGRSYSYSVKHGSKVELKLILREASKQEAKEFTNFLKVSNSPNRYAGIILALGSLKKARLKEIRDYVSTVLKDNVRESRVKELIDTLITYGFARKISTGVYSLPEDLPTKLGLVHSAKRWIKKK</sequence>
<dbReference type="EMBL" id="CP020477">
    <property type="protein sequence ID" value="ARM76965.1"/>
    <property type="molecule type" value="Genomic_DNA"/>
</dbReference>
<proteinExistence type="predicted"/>
<accession>A0A1W6K3B1</accession>
<dbReference type="InterPro" id="IPR027417">
    <property type="entry name" value="P-loop_NTPase"/>
</dbReference>
<dbReference type="Gene3D" id="1.10.8.60">
    <property type="match status" value="1"/>
</dbReference>
<evidence type="ECO:0000259" key="1">
    <source>
        <dbReference type="Pfam" id="PF01637"/>
    </source>
</evidence>
<dbReference type="Gene3D" id="1.10.10.10">
    <property type="entry name" value="Winged helix-like DNA-binding domain superfamily/Winged helix DNA-binding domain"/>
    <property type="match status" value="1"/>
</dbReference>
<feature type="domain" description="ATPase" evidence="1">
    <location>
        <begin position="26"/>
        <end position="163"/>
    </location>
</feature>
<evidence type="ECO:0000313" key="3">
    <source>
        <dbReference type="Proteomes" id="UP000193404"/>
    </source>
</evidence>
<gene>
    <name evidence="2" type="ORF">B6F84_13690</name>
</gene>
<dbReference type="KEGG" id="aman:B6F84_13690"/>
<keyword evidence="3" id="KW-1185">Reference proteome</keyword>
<dbReference type="Pfam" id="PF01637">
    <property type="entry name" value="ATPase_2"/>
    <property type="match status" value="1"/>
</dbReference>